<proteinExistence type="predicted"/>
<protein>
    <submittedName>
        <fullName evidence="1">Uncharacterized protein</fullName>
    </submittedName>
</protein>
<dbReference type="Proteomes" id="UP001473302">
    <property type="component" value="Unassembled WGS sequence"/>
</dbReference>
<gene>
    <name evidence="1" type="ORF">MFLAVUS_003035</name>
</gene>
<dbReference type="EMBL" id="BAABUK010000005">
    <property type="protein sequence ID" value="GAA5809624.1"/>
    <property type="molecule type" value="Genomic_DNA"/>
</dbReference>
<reference evidence="1 2" key="1">
    <citation type="submission" date="2024-04" db="EMBL/GenBank/DDBJ databases">
        <title>genome sequences of Mucor flavus KT1a and Helicostylum pulchrum KT1b strains isolated from the surface of a dry-aged beef.</title>
        <authorList>
            <person name="Toyotome T."/>
            <person name="Hosono M."/>
            <person name="Torimaru M."/>
            <person name="Fukuda K."/>
            <person name="Mikami N."/>
        </authorList>
    </citation>
    <scope>NUCLEOTIDE SEQUENCE [LARGE SCALE GENOMIC DNA]</scope>
    <source>
        <strain evidence="1 2">KT1a</strain>
    </source>
</reference>
<name>A0ABP9YRZ0_9FUNG</name>
<comment type="caution">
    <text evidence="1">The sequence shown here is derived from an EMBL/GenBank/DDBJ whole genome shotgun (WGS) entry which is preliminary data.</text>
</comment>
<evidence type="ECO:0000313" key="1">
    <source>
        <dbReference type="EMBL" id="GAA5809624.1"/>
    </source>
</evidence>
<keyword evidence="2" id="KW-1185">Reference proteome</keyword>
<organism evidence="1 2">
    <name type="scientific">Mucor flavus</name>
    <dbReference type="NCBI Taxonomy" id="439312"/>
    <lineage>
        <taxon>Eukaryota</taxon>
        <taxon>Fungi</taxon>
        <taxon>Fungi incertae sedis</taxon>
        <taxon>Mucoromycota</taxon>
        <taxon>Mucoromycotina</taxon>
        <taxon>Mucoromycetes</taxon>
        <taxon>Mucorales</taxon>
        <taxon>Mucorineae</taxon>
        <taxon>Mucoraceae</taxon>
        <taxon>Mucor</taxon>
    </lineage>
</organism>
<sequence length="180" mass="19558">MSHNGRKLACVVEDDNSEKDILRVPSEPIRITGEDIDTADDVEELLLAEKDSIKNPDGTSASKYDSFVVASSMKVNLAEEIENSQQGDLPLEKEKDIGLLKRKKKVYIPVSKNARKKAATVTTTDAVAVSSVPGVFGFSVTGAQANHLVETNFNLEDINLVGVSLHSPTSTQKESRQAQF</sequence>
<evidence type="ECO:0000313" key="2">
    <source>
        <dbReference type="Proteomes" id="UP001473302"/>
    </source>
</evidence>
<accession>A0ABP9YRZ0</accession>